<reference evidence="1 2" key="1">
    <citation type="submission" date="2023-05" db="EMBL/GenBank/DDBJ databases">
        <title>B98-5 Cell Line De Novo Hybrid Assembly: An Optical Mapping Approach.</title>
        <authorList>
            <person name="Kananen K."/>
            <person name="Auerbach J.A."/>
            <person name="Kautto E."/>
            <person name="Blachly J.S."/>
        </authorList>
    </citation>
    <scope>NUCLEOTIDE SEQUENCE [LARGE SCALE GENOMIC DNA]</scope>
    <source>
        <strain evidence="1">B95-8</strain>
        <tissue evidence="1">Cell line</tissue>
    </source>
</reference>
<dbReference type="Proteomes" id="UP001266305">
    <property type="component" value="Unassembled WGS sequence"/>
</dbReference>
<evidence type="ECO:0000313" key="1">
    <source>
        <dbReference type="EMBL" id="KAK2099693.1"/>
    </source>
</evidence>
<protein>
    <submittedName>
        <fullName evidence="1">Uncharacterized protein</fullName>
    </submittedName>
</protein>
<proteinExistence type="predicted"/>
<name>A0ABQ9URI1_SAGOE</name>
<organism evidence="1 2">
    <name type="scientific">Saguinus oedipus</name>
    <name type="common">Cotton-top tamarin</name>
    <name type="synonym">Oedipomidas oedipus</name>
    <dbReference type="NCBI Taxonomy" id="9490"/>
    <lineage>
        <taxon>Eukaryota</taxon>
        <taxon>Metazoa</taxon>
        <taxon>Chordata</taxon>
        <taxon>Craniata</taxon>
        <taxon>Vertebrata</taxon>
        <taxon>Euteleostomi</taxon>
        <taxon>Mammalia</taxon>
        <taxon>Eutheria</taxon>
        <taxon>Euarchontoglires</taxon>
        <taxon>Primates</taxon>
        <taxon>Haplorrhini</taxon>
        <taxon>Platyrrhini</taxon>
        <taxon>Cebidae</taxon>
        <taxon>Callitrichinae</taxon>
        <taxon>Saguinus</taxon>
    </lineage>
</organism>
<gene>
    <name evidence="1" type="ORF">P7K49_021041</name>
</gene>
<keyword evidence="2" id="KW-1185">Reference proteome</keyword>
<dbReference type="EMBL" id="JASSZA010000010">
    <property type="protein sequence ID" value="KAK2099693.1"/>
    <property type="molecule type" value="Genomic_DNA"/>
</dbReference>
<sequence>MEEKRLIIQGCSGTYWPPQVTNPLLLAGAGRGLWDPKPCCRRRNRPKFAGQVTGKTEYVNELIRVNRESRGTSIRITYWKLSACQEKEPY</sequence>
<evidence type="ECO:0000313" key="2">
    <source>
        <dbReference type="Proteomes" id="UP001266305"/>
    </source>
</evidence>
<accession>A0ABQ9URI1</accession>
<comment type="caution">
    <text evidence="1">The sequence shown here is derived from an EMBL/GenBank/DDBJ whole genome shotgun (WGS) entry which is preliminary data.</text>
</comment>